<reference evidence="4 5" key="1">
    <citation type="journal article" date="2019" name="bioRxiv">
        <title>Bacteria contribute to plant secondary compound degradation in a generalist herbivore system.</title>
        <authorList>
            <person name="Francoeur C.B."/>
            <person name="Khadempour L."/>
            <person name="Moreira-Soto R.D."/>
            <person name="Gotting K."/>
            <person name="Book A.J."/>
            <person name="Pinto-Tomas A.A."/>
            <person name="Keefover-Ring K."/>
            <person name="Currie C.R."/>
        </authorList>
    </citation>
    <scope>NUCLEOTIDE SEQUENCE [LARGE SCALE GENOMIC DNA]</scope>
    <source>
        <strain evidence="4">Al-1710</strain>
    </source>
</reference>
<protein>
    <submittedName>
        <fullName evidence="4">DUF1738 domain-containing protein</fullName>
    </submittedName>
</protein>
<evidence type="ECO:0000313" key="5">
    <source>
        <dbReference type="Proteomes" id="UP001515780"/>
    </source>
</evidence>
<evidence type="ECO:0000256" key="1">
    <source>
        <dbReference type="SAM" id="MobiDB-lite"/>
    </source>
</evidence>
<dbReference type="Pfam" id="PF18818">
    <property type="entry name" value="MPTase-PolyVal"/>
    <property type="match status" value="1"/>
</dbReference>
<dbReference type="RefSeq" id="WP_166933539.1">
    <property type="nucleotide sequence ID" value="NZ_VWXC01000007.1"/>
</dbReference>
<dbReference type="EMBL" id="VWXC01000007">
    <property type="protein sequence ID" value="NIG19344.1"/>
    <property type="molecule type" value="Genomic_DNA"/>
</dbReference>
<sequence>MPTKRKPRKSQTNHVDLYQQVTDRIVGSIERGVLPWRKPWRKPWRDSQRSSESPIPSNAATHRHYNGVNIMLLWLSAEEQGFQSNRWLTWKQAQALGGHVRKGEKSTIAVFFKPFEVESTDKAGQKRVNAQGETVMEQRIMLRSIPLFNVQQCDDLPESFSVPTVALDYQEDDELDADTHGQMIEILNATGVKITSLEQYRAYYNSAADRIVLPKTSQFFTSADYWSTLLHELVHSSGHHKRLNREGITSTTRKFGDPTYAFEELIAELGSAFLCAQLGVYGEVQHDSYIDHWLKILKSDKKALFRACRQAREASEYLLQPLGEQVEEDAA</sequence>
<evidence type="ECO:0000313" key="4">
    <source>
        <dbReference type="EMBL" id="NIG19344.1"/>
    </source>
</evidence>
<gene>
    <name evidence="4" type="ORF">F3J37_11745</name>
</gene>
<dbReference type="Proteomes" id="UP001515780">
    <property type="component" value="Unassembled WGS sequence"/>
</dbReference>
<proteinExistence type="predicted"/>
<dbReference type="InterPro" id="IPR013610">
    <property type="entry name" value="ArdC_N"/>
</dbReference>
<keyword evidence="5" id="KW-1185">Reference proteome</keyword>
<feature type="domain" description="Polyvalent protein metallopeptidase" evidence="3">
    <location>
        <begin position="185"/>
        <end position="309"/>
    </location>
</feature>
<evidence type="ECO:0000259" key="2">
    <source>
        <dbReference type="Pfam" id="PF08401"/>
    </source>
</evidence>
<organism evidence="4 5">
    <name type="scientific">Candidatus Pantoea communis</name>
    <dbReference type="NCBI Taxonomy" id="2608354"/>
    <lineage>
        <taxon>Bacteria</taxon>
        <taxon>Pseudomonadati</taxon>
        <taxon>Pseudomonadota</taxon>
        <taxon>Gammaproteobacteria</taxon>
        <taxon>Enterobacterales</taxon>
        <taxon>Erwiniaceae</taxon>
        <taxon>Pantoea</taxon>
    </lineage>
</organism>
<feature type="region of interest" description="Disordered" evidence="1">
    <location>
        <begin position="41"/>
        <end position="61"/>
    </location>
</feature>
<feature type="compositionally biased region" description="Polar residues" evidence="1">
    <location>
        <begin position="50"/>
        <end position="60"/>
    </location>
</feature>
<dbReference type="PIRSF" id="PIRSF037112">
    <property type="entry name" value="Antirestriction_ArdC"/>
    <property type="match status" value="1"/>
</dbReference>
<dbReference type="Pfam" id="PF08401">
    <property type="entry name" value="ArdcN"/>
    <property type="match status" value="1"/>
</dbReference>
<name>A0ABX0RU30_9GAMM</name>
<accession>A0ABX0RU30</accession>
<dbReference type="InterPro" id="IPR017113">
    <property type="entry name" value="Antirestriction_ArdC"/>
</dbReference>
<evidence type="ECO:0000259" key="3">
    <source>
        <dbReference type="Pfam" id="PF18818"/>
    </source>
</evidence>
<comment type="caution">
    <text evidence="4">The sequence shown here is derived from an EMBL/GenBank/DDBJ whole genome shotgun (WGS) entry which is preliminary data.</text>
</comment>
<dbReference type="InterPro" id="IPR041459">
    <property type="entry name" value="MPTase-PolyVal"/>
</dbReference>
<feature type="domain" description="N-terminal" evidence="2">
    <location>
        <begin position="16"/>
        <end position="147"/>
    </location>
</feature>